<protein>
    <submittedName>
        <fullName evidence="2">Glycosyltransferase</fullName>
        <ecNumber evidence="2">2.4.-.-</ecNumber>
    </submittedName>
</protein>
<evidence type="ECO:0000313" key="2">
    <source>
        <dbReference type="EMBL" id="MCC9061721.1"/>
    </source>
</evidence>
<proteinExistence type="predicted"/>
<reference evidence="2" key="1">
    <citation type="submission" date="2021-11" db="EMBL/GenBank/DDBJ databases">
        <title>Description of novel Flavobacterium species.</title>
        <authorList>
            <person name="Saticioglu I.B."/>
            <person name="Ay H."/>
            <person name="Altun S."/>
            <person name="Duman M."/>
        </authorList>
    </citation>
    <scope>NUCLEOTIDE SEQUENCE</scope>
    <source>
        <strain evidence="2">F-30</strain>
    </source>
</reference>
<dbReference type="PANTHER" id="PTHR12526:SF630">
    <property type="entry name" value="GLYCOSYLTRANSFERASE"/>
    <property type="match status" value="1"/>
</dbReference>
<keyword evidence="2" id="KW-0808">Transferase</keyword>
<dbReference type="Pfam" id="PF00534">
    <property type="entry name" value="Glycos_transf_1"/>
    <property type="match status" value="1"/>
</dbReference>
<dbReference type="EMBL" id="JAJJMM010000001">
    <property type="protein sequence ID" value="MCC9061721.1"/>
    <property type="molecule type" value="Genomic_DNA"/>
</dbReference>
<sequence length="371" mass="41478">MAQKNIAICSPNKSTYSETFIQAQKEGLEGKVYYYYGGELPTDLENFGKLFNQKDILINKIKQQLKLTGFNANEIGFIHSLKKNKIQVVIAQYGTTAYRIVEVCKYLTIPLITHFHGYDASVESVIRNCNNYKNVFEYSTYVICVSISMKENLILLGCPPEKLIYNTCAPSPSFLDIKPKFAAPTFIGLGRFVEKKAPYYTILAFSQVLKKYPDAKLVIGGNGNLYEVCKNLVQYLKIEKNVLLPGILLKEEFTEYLENSLAFVQHSVTAINGDQEGTPVAILEASAAGLPVIATLHAGIPDVILNGQTGLLVSEHNVDEMAQKMLILLEDKELAIQLGENGKNRMKSEYTMQKHLNTIDELIDKIVLSND</sequence>
<dbReference type="Gene3D" id="3.40.50.2000">
    <property type="entry name" value="Glycogen Phosphorylase B"/>
    <property type="match status" value="2"/>
</dbReference>
<evidence type="ECO:0000259" key="1">
    <source>
        <dbReference type="Pfam" id="PF00534"/>
    </source>
</evidence>
<evidence type="ECO:0000313" key="3">
    <source>
        <dbReference type="Proteomes" id="UP001430679"/>
    </source>
</evidence>
<name>A0ABS8M8B9_9FLAO</name>
<dbReference type="EC" id="2.4.-.-" evidence="2"/>
<dbReference type="RefSeq" id="WP_230033017.1">
    <property type="nucleotide sequence ID" value="NZ_JAJJMM010000001.1"/>
</dbReference>
<dbReference type="SUPFAM" id="SSF53756">
    <property type="entry name" value="UDP-Glycosyltransferase/glycogen phosphorylase"/>
    <property type="match status" value="1"/>
</dbReference>
<keyword evidence="2" id="KW-0328">Glycosyltransferase</keyword>
<organism evidence="2 3">
    <name type="scientific">Flavobacterium piscisymbiosum</name>
    <dbReference type="NCBI Taxonomy" id="2893753"/>
    <lineage>
        <taxon>Bacteria</taxon>
        <taxon>Pseudomonadati</taxon>
        <taxon>Bacteroidota</taxon>
        <taxon>Flavobacteriia</taxon>
        <taxon>Flavobacteriales</taxon>
        <taxon>Flavobacteriaceae</taxon>
        <taxon>Flavobacterium</taxon>
    </lineage>
</organism>
<comment type="caution">
    <text evidence="2">The sequence shown here is derived from an EMBL/GenBank/DDBJ whole genome shotgun (WGS) entry which is preliminary data.</text>
</comment>
<accession>A0ABS8M8B9</accession>
<dbReference type="InterPro" id="IPR001296">
    <property type="entry name" value="Glyco_trans_1"/>
</dbReference>
<feature type="domain" description="Glycosyl transferase family 1" evidence="1">
    <location>
        <begin position="184"/>
        <end position="345"/>
    </location>
</feature>
<keyword evidence="3" id="KW-1185">Reference proteome</keyword>
<dbReference type="Proteomes" id="UP001430679">
    <property type="component" value="Unassembled WGS sequence"/>
</dbReference>
<dbReference type="PANTHER" id="PTHR12526">
    <property type="entry name" value="GLYCOSYLTRANSFERASE"/>
    <property type="match status" value="1"/>
</dbReference>
<dbReference type="GO" id="GO:0016757">
    <property type="term" value="F:glycosyltransferase activity"/>
    <property type="evidence" value="ECO:0007669"/>
    <property type="project" value="UniProtKB-KW"/>
</dbReference>
<gene>
    <name evidence="2" type="ORF">LNP81_01800</name>
</gene>